<dbReference type="PROSITE" id="PS51682">
    <property type="entry name" value="SAM_OMT_I"/>
    <property type="match status" value="1"/>
</dbReference>
<dbReference type="GO" id="GO:0006633">
    <property type="term" value="P:fatty acid biosynthetic process"/>
    <property type="evidence" value="ECO:0007669"/>
    <property type="project" value="UniProtKB-KW"/>
</dbReference>
<comment type="pathway">
    <text evidence="9">Carbohydrate metabolism; D-arabinitol metabolism.</text>
</comment>
<dbReference type="Gene3D" id="3.40.50.150">
    <property type="entry name" value="Vaccinia Virus protein VP39"/>
    <property type="match status" value="1"/>
</dbReference>
<dbReference type="KEGG" id="nfu:107385807"/>
<keyword evidence="3" id="KW-0489">Methyltransferase</keyword>
<keyword evidence="7" id="KW-0443">Lipid metabolism</keyword>
<name>A0A8C6L3T5_NOTFU</name>
<evidence type="ECO:0000313" key="14">
    <source>
        <dbReference type="Proteomes" id="UP000694548"/>
    </source>
</evidence>
<dbReference type="AlphaFoldDB" id="A0A8C6L3T5"/>
<comment type="similarity">
    <text evidence="8">Belongs to the class I-like SAM-binding methyltransferase superfamily. Cation-dependent O-methyltransferase family.</text>
</comment>
<dbReference type="GeneTree" id="ENSGT00940000165309"/>
<dbReference type="Pfam" id="PF13561">
    <property type="entry name" value="adh_short_C2"/>
    <property type="match status" value="1"/>
</dbReference>
<reference evidence="13" key="3">
    <citation type="submission" date="2025-05" db="UniProtKB">
        <authorList>
            <consortium name="Ensembl"/>
        </authorList>
    </citation>
    <scope>IDENTIFICATION</scope>
</reference>
<keyword evidence="5" id="KW-0949">S-adenosyl-L-methionine</keyword>
<reference evidence="12" key="2">
    <citation type="submission" date="2020-03" db="EMBL/GenBank/DDBJ databases">
        <title>Intra-Species Differences in Population Size shape Life History and Genome Evolution.</title>
        <authorList>
            <person name="Willemsen D."/>
            <person name="Cui R."/>
            <person name="Valenzano D.R."/>
        </authorList>
    </citation>
    <scope>NUCLEOTIDE SEQUENCE</scope>
    <source>
        <strain evidence="12">GRZ</strain>
        <tissue evidence="12">Whole</tissue>
    </source>
</reference>
<sequence length="593" mass="65125">MKGSLLLLPQLFTSCDTIETLLRKSTHRGCQLQGTARPFTASMSHEKVPDTPVEVLVDLLTKAKKIAAGCGAVPEELKSHLQKALDISSGLDDYLENMTTPESEPLAELYKKTISHDWDQVFKEGKTTFRLPKECITGHVEGQTLKMLIHMSQARKVLEIGMFTGYGALSMAEGLPEDGCLVACELEPYLKEFAQPIFDKSPHGKKITVKTGPAMDTLKELASAGEQFDIVFIDADKPNYINYYNFIMDNNLLRLRGVICVDNCLFKAKVYLKDTTDSNGLALREFNEFISNDPRVEQVIVPLRDGISLIRRVSVTSQNSFSQCNTTDDEVFRGVKGRSILDRMHLDGKVAYVTGGGQGIGRAFAHALGEAGAKVAVVDMDQGKAETVAKELHLKGIHAISITADISRSDDVQRMVDTIVSKWGAIHIACNNAGINMNSASEETSLEEWDRTFNVNLRGTFMCCQAAGRVMLQQGYGKIINTASMASLIVPHPQKQLSYNTSKAGVVKLTQTLGTEWIDRGVRVNCISPGIVDTPLIHSEDLRPLVQRWLSDIPAGRLAQVTDLQAAVVYLASEASDYMTGHNLVIEGGQSLW</sequence>
<dbReference type="GO" id="GO:0047038">
    <property type="term" value="F:D-arabinitol 2-dehydrogenase activity"/>
    <property type="evidence" value="ECO:0007669"/>
    <property type="project" value="UniProtKB-EC"/>
</dbReference>
<dbReference type="InterPro" id="IPR002347">
    <property type="entry name" value="SDR_fam"/>
</dbReference>
<dbReference type="PANTHER" id="PTHR42760:SF115">
    <property type="entry name" value="3-OXOACYL-[ACYL-CARRIER-PROTEIN] REDUCTASE FABG"/>
    <property type="match status" value="1"/>
</dbReference>
<evidence type="ECO:0000256" key="4">
    <source>
        <dbReference type="ARBA" id="ARBA00022679"/>
    </source>
</evidence>
<keyword evidence="7" id="KW-0275">Fatty acid biosynthesis</keyword>
<dbReference type="Gene3D" id="3.40.50.720">
    <property type="entry name" value="NAD(P)-binding Rossmann-like Domain"/>
    <property type="match status" value="1"/>
</dbReference>
<dbReference type="PRINTS" id="PR00081">
    <property type="entry name" value="GDHRDH"/>
</dbReference>
<reference evidence="13" key="1">
    <citation type="submission" date="2014-08" db="EMBL/GenBank/DDBJ databases">
        <authorList>
            <person name="Senf B."/>
            <person name="Petzold A."/>
            <person name="Downie B.R."/>
            <person name="Koch P."/>
            <person name="Platzer M."/>
        </authorList>
    </citation>
    <scope>NUCLEOTIDE SEQUENCE [LARGE SCALE GENOMIC DNA]</scope>
    <source>
        <strain evidence="13">GRZ</strain>
    </source>
</reference>
<keyword evidence="4" id="KW-0808">Transferase</keyword>
<keyword evidence="14" id="KW-1185">Reference proteome</keyword>
<dbReference type="FunFam" id="3.40.50.150:FF:000707">
    <property type="entry name" value="Zgc:113054"/>
    <property type="match status" value="1"/>
</dbReference>
<organism evidence="13 14">
    <name type="scientific">Nothobranchius furzeri</name>
    <name type="common">Turquoise killifish</name>
    <dbReference type="NCBI Taxonomy" id="105023"/>
    <lineage>
        <taxon>Eukaryota</taxon>
        <taxon>Metazoa</taxon>
        <taxon>Chordata</taxon>
        <taxon>Craniata</taxon>
        <taxon>Vertebrata</taxon>
        <taxon>Euteleostomi</taxon>
        <taxon>Actinopterygii</taxon>
        <taxon>Neopterygii</taxon>
        <taxon>Teleostei</taxon>
        <taxon>Neoteleostei</taxon>
        <taxon>Acanthomorphata</taxon>
        <taxon>Ovalentaria</taxon>
        <taxon>Atherinomorphae</taxon>
        <taxon>Cyprinodontiformes</taxon>
        <taxon>Nothobranchiidae</taxon>
        <taxon>Nothobranchius</taxon>
    </lineage>
</organism>
<evidence type="ECO:0000256" key="5">
    <source>
        <dbReference type="ARBA" id="ARBA00022691"/>
    </source>
</evidence>
<dbReference type="GO" id="GO:0005975">
    <property type="term" value="P:carbohydrate metabolic process"/>
    <property type="evidence" value="ECO:0007669"/>
    <property type="project" value="UniProtKB-ARBA"/>
</dbReference>
<dbReference type="PANTHER" id="PTHR42760">
    <property type="entry name" value="SHORT-CHAIN DEHYDROGENASES/REDUCTASES FAMILY MEMBER"/>
    <property type="match status" value="1"/>
</dbReference>
<evidence type="ECO:0000256" key="1">
    <source>
        <dbReference type="ARBA" id="ARBA00005194"/>
    </source>
</evidence>
<comment type="pathway">
    <text evidence="1">Lipid metabolism; fatty acid biosynthesis.</text>
</comment>
<proteinExistence type="inferred from homology"/>
<dbReference type="EMBL" id="JAAVVJ010000014">
    <property type="protein sequence ID" value="KAF7208754.1"/>
    <property type="molecule type" value="Genomic_DNA"/>
</dbReference>
<keyword evidence="6" id="KW-0560">Oxidoreductase</keyword>
<dbReference type="Ensembl" id="ENSNFUT00015015966.1">
    <property type="protein sequence ID" value="ENSNFUP00015015228.1"/>
    <property type="gene ID" value="ENSNFUG00015007370.1"/>
</dbReference>
<evidence type="ECO:0000256" key="11">
    <source>
        <dbReference type="ARBA" id="ARBA00070881"/>
    </source>
</evidence>
<dbReference type="OMA" id="IFACAET"/>
<evidence type="ECO:0000256" key="10">
    <source>
        <dbReference type="ARBA" id="ARBA00066831"/>
    </source>
</evidence>
<keyword evidence="7" id="KW-0444">Lipid biosynthesis</keyword>
<evidence type="ECO:0000256" key="8">
    <source>
        <dbReference type="ARBA" id="ARBA00023453"/>
    </source>
</evidence>
<dbReference type="SUPFAM" id="SSF51735">
    <property type="entry name" value="NAD(P)-binding Rossmann-fold domains"/>
    <property type="match status" value="1"/>
</dbReference>
<dbReference type="PRINTS" id="PR00080">
    <property type="entry name" value="SDRFAMILY"/>
</dbReference>
<evidence type="ECO:0000313" key="13">
    <source>
        <dbReference type="Ensembl" id="ENSNFUP00015015228.1"/>
    </source>
</evidence>
<gene>
    <name evidence="12" type="ORF">G4P62_010537</name>
</gene>
<evidence type="ECO:0000256" key="2">
    <source>
        <dbReference type="ARBA" id="ARBA00006484"/>
    </source>
</evidence>
<dbReference type="GO" id="GO:0032259">
    <property type="term" value="P:methylation"/>
    <property type="evidence" value="ECO:0007669"/>
    <property type="project" value="UniProtKB-KW"/>
</dbReference>
<keyword evidence="7" id="KW-0276">Fatty acid metabolism</keyword>
<dbReference type="FunFam" id="3.40.50.720:FF:000240">
    <property type="entry name" value="SDR family oxidoreductase"/>
    <property type="match status" value="1"/>
</dbReference>
<dbReference type="InterPro" id="IPR036291">
    <property type="entry name" value="NAD(P)-bd_dom_sf"/>
</dbReference>
<dbReference type="Pfam" id="PF01596">
    <property type="entry name" value="Methyltransf_3"/>
    <property type="match status" value="1"/>
</dbReference>
<dbReference type="SUPFAM" id="SSF53335">
    <property type="entry name" value="S-adenosyl-L-methionine-dependent methyltransferases"/>
    <property type="match status" value="1"/>
</dbReference>
<dbReference type="InterPro" id="IPR002935">
    <property type="entry name" value="SAM_O-MeTrfase"/>
</dbReference>
<evidence type="ECO:0000256" key="9">
    <source>
        <dbReference type="ARBA" id="ARBA00060719"/>
    </source>
</evidence>
<comment type="similarity">
    <text evidence="2">Belongs to the short-chain dehydrogenases/reductases (SDR) family.</text>
</comment>
<evidence type="ECO:0000256" key="3">
    <source>
        <dbReference type="ARBA" id="ARBA00022603"/>
    </source>
</evidence>
<protein>
    <recommendedName>
        <fullName evidence="11">D-arabinitol 2-dehydrogenase [ribulose-forming]</fullName>
        <ecNumber evidence="10">1.1.1.250</ecNumber>
    </recommendedName>
</protein>
<dbReference type="GO" id="GO:0008171">
    <property type="term" value="F:O-methyltransferase activity"/>
    <property type="evidence" value="ECO:0007669"/>
    <property type="project" value="InterPro"/>
</dbReference>
<dbReference type="PROSITE" id="PS51257">
    <property type="entry name" value="PROKAR_LIPOPROTEIN"/>
    <property type="match status" value="1"/>
</dbReference>
<dbReference type="EC" id="1.1.1.250" evidence="10"/>
<evidence type="ECO:0000256" key="7">
    <source>
        <dbReference type="ARBA" id="ARBA00023160"/>
    </source>
</evidence>
<evidence type="ECO:0000313" key="12">
    <source>
        <dbReference type="EMBL" id="KAF7208754.1"/>
    </source>
</evidence>
<dbReference type="Proteomes" id="UP000822369">
    <property type="component" value="Chromosome 14"/>
</dbReference>
<dbReference type="Proteomes" id="UP000694548">
    <property type="component" value="Chromosome sgr10"/>
</dbReference>
<evidence type="ECO:0000256" key="6">
    <source>
        <dbReference type="ARBA" id="ARBA00023002"/>
    </source>
</evidence>
<dbReference type="InterPro" id="IPR029063">
    <property type="entry name" value="SAM-dependent_MTases_sf"/>
</dbReference>
<accession>A0A8C6L3T5</accession>